<sequence>MSAFRAARDFLLDADPATARRDFRWPGLGDFNWALDWFDGVLAAETPDAVALKIVGASEARFTFAELSARSNQVANWLHLQGVRRGDRILLMLGNQAELWESLLAAMKLGAVVIPATTLLTAKDVAERIERGGVSHVIAEAADAAKFGAGEFTKIAVGDAYNWLPYHEAYEADERFTPDGPTRAGDTLLLYFTSGTTSQPKLVEHTHASYPAGHLSTMAWIGLRPGDVHLNVSSPGWAKHAWSNVFAPWNAGATVLIHDYRRFSAPALLEVLRDERVTTFCAPPTVWRMLIQEDLAACELPLRTAVAAGEPLNPEIIDQVAKAWGITIRDGYGQTETTAQIGNMPDEPVRPGSMGRPLPGYEVVLIDPVTGEQGDDGEICLPLDDRRPLGLMSGYVGGIGEAMRDGFYHTGDVATRDQDGYITYVGRTDDVFKASDYRISPFELESVLLEHAAVAEAAVVPAPDPVRLAVPKAYVTLVPGFEADEATARSIFEHCRRELAPYKRVRRLEFAELPKTISGKIRRVELRVREPRREFLEEDLNP</sequence>
<evidence type="ECO:0000256" key="4">
    <source>
        <dbReference type="ARBA" id="ARBA00022840"/>
    </source>
</evidence>
<evidence type="ECO:0000259" key="6">
    <source>
        <dbReference type="Pfam" id="PF13193"/>
    </source>
</evidence>
<feature type="domain" description="AMP-dependent synthetase/ligase" evidence="5">
    <location>
        <begin position="43"/>
        <end position="395"/>
    </location>
</feature>
<name>A0A1G9T9G7_9ACTN</name>
<dbReference type="GO" id="GO:0006637">
    <property type="term" value="P:acyl-CoA metabolic process"/>
    <property type="evidence" value="ECO:0007669"/>
    <property type="project" value="TreeGrafter"/>
</dbReference>
<dbReference type="GO" id="GO:0004321">
    <property type="term" value="F:fatty-acyl-CoA synthase activity"/>
    <property type="evidence" value="ECO:0007669"/>
    <property type="project" value="TreeGrafter"/>
</dbReference>
<dbReference type="InterPro" id="IPR042099">
    <property type="entry name" value="ANL_N_sf"/>
</dbReference>
<proteinExistence type="inferred from homology"/>
<organism evidence="7 8">
    <name type="scientific">Nonomuraea jiangxiensis</name>
    <dbReference type="NCBI Taxonomy" id="633440"/>
    <lineage>
        <taxon>Bacteria</taxon>
        <taxon>Bacillati</taxon>
        <taxon>Actinomycetota</taxon>
        <taxon>Actinomycetes</taxon>
        <taxon>Streptosporangiales</taxon>
        <taxon>Streptosporangiaceae</taxon>
        <taxon>Nonomuraea</taxon>
    </lineage>
</organism>
<dbReference type="PROSITE" id="PS00455">
    <property type="entry name" value="AMP_BINDING"/>
    <property type="match status" value="1"/>
</dbReference>
<keyword evidence="8" id="KW-1185">Reference proteome</keyword>
<dbReference type="InterPro" id="IPR025110">
    <property type="entry name" value="AMP-bd_C"/>
</dbReference>
<dbReference type="InterPro" id="IPR000873">
    <property type="entry name" value="AMP-dep_synth/lig_dom"/>
</dbReference>
<dbReference type="PANTHER" id="PTHR43605">
    <property type="entry name" value="ACYL-COENZYME A SYNTHETASE"/>
    <property type="match status" value="1"/>
</dbReference>
<dbReference type="InterPro" id="IPR045851">
    <property type="entry name" value="AMP-bd_C_sf"/>
</dbReference>
<reference evidence="7 8" key="1">
    <citation type="submission" date="2016-10" db="EMBL/GenBank/DDBJ databases">
        <authorList>
            <person name="de Groot N.N."/>
        </authorList>
    </citation>
    <scope>NUCLEOTIDE SEQUENCE [LARGE SCALE GENOMIC DNA]</scope>
    <source>
        <strain evidence="7 8">CGMCC 4.6533</strain>
    </source>
</reference>
<comment type="similarity">
    <text evidence="1">Belongs to the ATP-dependent AMP-binding enzyme family.</text>
</comment>
<dbReference type="Gene3D" id="3.30.300.30">
    <property type="match status" value="1"/>
</dbReference>
<evidence type="ECO:0000256" key="3">
    <source>
        <dbReference type="ARBA" id="ARBA00022741"/>
    </source>
</evidence>
<dbReference type="GO" id="GO:0005524">
    <property type="term" value="F:ATP binding"/>
    <property type="evidence" value="ECO:0007669"/>
    <property type="project" value="UniProtKB-KW"/>
</dbReference>
<dbReference type="PANTHER" id="PTHR43605:SF10">
    <property type="entry name" value="ACYL-COA SYNTHETASE MEDIUM CHAIN FAMILY MEMBER 3"/>
    <property type="match status" value="1"/>
</dbReference>
<evidence type="ECO:0000259" key="5">
    <source>
        <dbReference type="Pfam" id="PF00501"/>
    </source>
</evidence>
<dbReference type="STRING" id="633440.SAMN05421869_1446"/>
<evidence type="ECO:0000313" key="8">
    <source>
        <dbReference type="Proteomes" id="UP000199202"/>
    </source>
</evidence>
<dbReference type="SUPFAM" id="SSF56801">
    <property type="entry name" value="Acetyl-CoA synthetase-like"/>
    <property type="match status" value="1"/>
</dbReference>
<dbReference type="EMBL" id="FNDJ01000044">
    <property type="protein sequence ID" value="SDM44284.1"/>
    <property type="molecule type" value="Genomic_DNA"/>
</dbReference>
<dbReference type="FunFam" id="3.30.300.30:FF:000028">
    <property type="entry name" value="AMP-dependent synthetase"/>
    <property type="match status" value="1"/>
</dbReference>
<dbReference type="Pfam" id="PF13193">
    <property type="entry name" value="AMP-binding_C"/>
    <property type="match status" value="1"/>
</dbReference>
<dbReference type="Proteomes" id="UP000199202">
    <property type="component" value="Unassembled WGS sequence"/>
</dbReference>
<dbReference type="AlphaFoldDB" id="A0A1G9T9G7"/>
<dbReference type="GO" id="GO:0015645">
    <property type="term" value="F:fatty acid ligase activity"/>
    <property type="evidence" value="ECO:0007669"/>
    <property type="project" value="TreeGrafter"/>
</dbReference>
<dbReference type="InterPro" id="IPR051087">
    <property type="entry name" value="Mitochondrial_ACSM"/>
</dbReference>
<evidence type="ECO:0000256" key="1">
    <source>
        <dbReference type="ARBA" id="ARBA00006432"/>
    </source>
</evidence>
<feature type="domain" description="AMP-binding enzyme C-terminal" evidence="6">
    <location>
        <begin position="443"/>
        <end position="520"/>
    </location>
</feature>
<accession>A0A1G9T9G7</accession>
<dbReference type="Gene3D" id="3.40.50.12780">
    <property type="entry name" value="N-terminal domain of ligase-like"/>
    <property type="match status" value="1"/>
</dbReference>
<evidence type="ECO:0000313" key="7">
    <source>
        <dbReference type="EMBL" id="SDM44284.1"/>
    </source>
</evidence>
<keyword evidence="3" id="KW-0547">Nucleotide-binding</keyword>
<dbReference type="RefSeq" id="WP_090946739.1">
    <property type="nucleotide sequence ID" value="NZ_FNDJ01000044.1"/>
</dbReference>
<keyword evidence="4" id="KW-0067">ATP-binding</keyword>
<protein>
    <submittedName>
        <fullName evidence="7">Acetyl-CoA synthetase</fullName>
    </submittedName>
</protein>
<dbReference type="OrthoDB" id="9803968at2"/>
<dbReference type="Pfam" id="PF00501">
    <property type="entry name" value="AMP-binding"/>
    <property type="match status" value="1"/>
</dbReference>
<dbReference type="GO" id="GO:0016405">
    <property type="term" value="F:CoA-ligase activity"/>
    <property type="evidence" value="ECO:0007669"/>
    <property type="project" value="UniProtKB-ARBA"/>
</dbReference>
<evidence type="ECO:0000256" key="2">
    <source>
        <dbReference type="ARBA" id="ARBA00022598"/>
    </source>
</evidence>
<dbReference type="GO" id="GO:0006633">
    <property type="term" value="P:fatty acid biosynthetic process"/>
    <property type="evidence" value="ECO:0007669"/>
    <property type="project" value="TreeGrafter"/>
</dbReference>
<gene>
    <name evidence="7" type="ORF">SAMN05421869_1446</name>
</gene>
<keyword evidence="2" id="KW-0436">Ligase</keyword>
<dbReference type="InterPro" id="IPR020845">
    <property type="entry name" value="AMP-binding_CS"/>
</dbReference>